<proteinExistence type="inferred from homology"/>
<dbReference type="InterPro" id="IPR036046">
    <property type="entry name" value="Acylphosphatase-like_dom_sf"/>
</dbReference>
<accession>A0A967EK36</accession>
<dbReference type="EMBL" id="JAAORB010000043">
    <property type="protein sequence ID" value="NHQ75707.1"/>
    <property type="molecule type" value="Genomic_DNA"/>
</dbReference>
<evidence type="ECO:0000313" key="8">
    <source>
        <dbReference type="EMBL" id="NHQ75707.1"/>
    </source>
</evidence>
<dbReference type="Gene3D" id="3.30.70.100">
    <property type="match status" value="1"/>
</dbReference>
<evidence type="ECO:0000256" key="3">
    <source>
        <dbReference type="ARBA" id="ARBA00047645"/>
    </source>
</evidence>
<protein>
    <recommendedName>
        <fullName evidence="2 4">Acylphosphatase</fullName>
        <ecNumber evidence="2 4">3.6.1.7</ecNumber>
    </recommendedName>
</protein>
<evidence type="ECO:0000259" key="7">
    <source>
        <dbReference type="PROSITE" id="PS51160"/>
    </source>
</evidence>
<dbReference type="PROSITE" id="PS51160">
    <property type="entry name" value="ACYLPHOSPHATASE_3"/>
    <property type="match status" value="1"/>
</dbReference>
<keyword evidence="9" id="KW-1185">Reference proteome</keyword>
<dbReference type="GO" id="GO:0003998">
    <property type="term" value="F:acylphosphatase activity"/>
    <property type="evidence" value="ECO:0007669"/>
    <property type="project" value="UniProtKB-EC"/>
</dbReference>
<dbReference type="PROSITE" id="PS00151">
    <property type="entry name" value="ACYLPHOSPHATASE_2"/>
    <property type="match status" value="1"/>
</dbReference>
<dbReference type="PANTHER" id="PTHR47268:SF4">
    <property type="entry name" value="ACYLPHOSPHATASE"/>
    <property type="match status" value="1"/>
</dbReference>
<name>A0A967EK36_9RHOB</name>
<gene>
    <name evidence="8" type="ORF">HAT86_14730</name>
</gene>
<sequence length="92" mass="9984">MSEAIAIQARITGRVQGVSFRAWTHAQAQARGLVGWVQNEPDGAVRACIEGPRAVVQEMLTALHDGPPAARVDRVDSTDATPDGFETFEIRR</sequence>
<feature type="active site" evidence="4">
    <location>
        <position position="39"/>
    </location>
</feature>
<dbReference type="PRINTS" id="PR00112">
    <property type="entry name" value="ACYLPHPHTASE"/>
</dbReference>
<dbReference type="InterPro" id="IPR017968">
    <property type="entry name" value="Acylphosphatase_CS"/>
</dbReference>
<dbReference type="Proteomes" id="UP000639775">
    <property type="component" value="Unassembled WGS sequence"/>
</dbReference>
<dbReference type="InterPro" id="IPR020456">
    <property type="entry name" value="Acylphosphatase"/>
</dbReference>
<dbReference type="Pfam" id="PF00708">
    <property type="entry name" value="Acylphosphatase"/>
    <property type="match status" value="1"/>
</dbReference>
<dbReference type="RefSeq" id="WP_167199502.1">
    <property type="nucleotide sequence ID" value="NZ_JAAORB010000043.1"/>
</dbReference>
<dbReference type="SUPFAM" id="SSF54975">
    <property type="entry name" value="Acylphosphatase/BLUF domain-like"/>
    <property type="match status" value="1"/>
</dbReference>
<comment type="caution">
    <text evidence="8">The sequence shown here is derived from an EMBL/GenBank/DDBJ whole genome shotgun (WGS) entry which is preliminary data.</text>
</comment>
<evidence type="ECO:0000313" key="9">
    <source>
        <dbReference type="Proteomes" id="UP000639775"/>
    </source>
</evidence>
<dbReference type="PROSITE" id="PS00150">
    <property type="entry name" value="ACYLPHOSPHATASE_1"/>
    <property type="match status" value="1"/>
</dbReference>
<dbReference type="InterPro" id="IPR001792">
    <property type="entry name" value="Acylphosphatase-like_dom"/>
</dbReference>
<evidence type="ECO:0000256" key="4">
    <source>
        <dbReference type="PROSITE-ProRule" id="PRU00520"/>
    </source>
</evidence>
<evidence type="ECO:0000256" key="6">
    <source>
        <dbReference type="RuleBase" id="RU004168"/>
    </source>
</evidence>
<organism evidence="8 9">
    <name type="scientific">Roseovarius gahaiensis</name>
    <dbReference type="NCBI Taxonomy" id="2716691"/>
    <lineage>
        <taxon>Bacteria</taxon>
        <taxon>Pseudomonadati</taxon>
        <taxon>Pseudomonadota</taxon>
        <taxon>Alphaproteobacteria</taxon>
        <taxon>Rhodobacterales</taxon>
        <taxon>Roseobacteraceae</taxon>
        <taxon>Roseovarius</taxon>
    </lineage>
</organism>
<evidence type="ECO:0000256" key="1">
    <source>
        <dbReference type="ARBA" id="ARBA00005614"/>
    </source>
</evidence>
<evidence type="ECO:0000256" key="5">
    <source>
        <dbReference type="RuleBase" id="RU000553"/>
    </source>
</evidence>
<feature type="domain" description="Acylphosphatase-like" evidence="7">
    <location>
        <begin position="6"/>
        <end position="92"/>
    </location>
</feature>
<comment type="catalytic activity">
    <reaction evidence="3 4 5">
        <text>an acyl phosphate + H2O = a carboxylate + phosphate + H(+)</text>
        <dbReference type="Rhea" id="RHEA:14965"/>
        <dbReference type="ChEBI" id="CHEBI:15377"/>
        <dbReference type="ChEBI" id="CHEBI:15378"/>
        <dbReference type="ChEBI" id="CHEBI:29067"/>
        <dbReference type="ChEBI" id="CHEBI:43474"/>
        <dbReference type="ChEBI" id="CHEBI:59918"/>
        <dbReference type="EC" id="3.6.1.7"/>
    </reaction>
</comment>
<keyword evidence="4 5" id="KW-0378">Hydrolase</keyword>
<comment type="similarity">
    <text evidence="1 6">Belongs to the acylphosphatase family.</text>
</comment>
<dbReference type="AlphaFoldDB" id="A0A967EK36"/>
<dbReference type="EC" id="3.6.1.7" evidence="2 4"/>
<feature type="active site" evidence="4">
    <location>
        <position position="21"/>
    </location>
</feature>
<reference evidence="8" key="1">
    <citation type="submission" date="2020-03" db="EMBL/GenBank/DDBJ databases">
        <title>Roseovarius gahaiensis sp. nov., isolated from Gahai Saline Lake, China.</title>
        <authorList>
            <person name="Sun X."/>
        </authorList>
    </citation>
    <scope>NUCLEOTIDE SEQUENCE</scope>
    <source>
        <strain evidence="8">GH877</strain>
    </source>
</reference>
<evidence type="ECO:0000256" key="2">
    <source>
        <dbReference type="ARBA" id="ARBA00012150"/>
    </source>
</evidence>
<dbReference type="PANTHER" id="PTHR47268">
    <property type="entry name" value="ACYLPHOSPHATASE"/>
    <property type="match status" value="1"/>
</dbReference>